<comment type="function">
    <text evidence="9">Catalyzes the formation of the alpha-1,6-glucosidic linkages in glycogen by scission of a 1,4-alpha-linked oligosaccharide from growing alpha-1,4-glucan chains and the subsequent attachment of the oligosaccharide to the alpha-1,6 position.</text>
</comment>
<dbReference type="InterPro" id="IPR013780">
    <property type="entry name" value="Glyco_hydro_b"/>
</dbReference>
<dbReference type="PANTHER" id="PTHR43651:SF3">
    <property type="entry name" value="1,4-ALPHA-GLUCAN-BRANCHING ENZYME"/>
    <property type="match status" value="1"/>
</dbReference>
<dbReference type="Proteomes" id="UP001597492">
    <property type="component" value="Unassembled WGS sequence"/>
</dbReference>
<dbReference type="InterPro" id="IPR017853">
    <property type="entry name" value="GH"/>
</dbReference>
<dbReference type="Gene3D" id="2.60.40.1180">
    <property type="entry name" value="Golgi alpha-mannosidase II"/>
    <property type="match status" value="1"/>
</dbReference>
<dbReference type="InterPro" id="IPR014756">
    <property type="entry name" value="Ig_E-set"/>
</dbReference>
<dbReference type="PANTHER" id="PTHR43651">
    <property type="entry name" value="1,4-ALPHA-GLUCAN-BRANCHING ENZYME"/>
    <property type="match status" value="1"/>
</dbReference>
<dbReference type="Pfam" id="PF22019">
    <property type="entry name" value="GlgB_N"/>
    <property type="match status" value="1"/>
</dbReference>
<keyword evidence="8 9" id="KW-0119">Carbohydrate metabolism</keyword>
<evidence type="ECO:0000256" key="2">
    <source>
        <dbReference type="ARBA" id="ARBA00004964"/>
    </source>
</evidence>
<protein>
    <recommendedName>
        <fullName evidence="9">1,4-alpha-glucan branching enzyme GlgB</fullName>
        <ecNumber evidence="9">2.4.1.18</ecNumber>
    </recommendedName>
    <alternativeName>
        <fullName evidence="9">1,4-alpha-D-glucan:1,4-alpha-D-glucan 6-glucosyl-transferase</fullName>
    </alternativeName>
    <alternativeName>
        <fullName evidence="9">Alpha-(1-&gt;4)-glucan branching enzyme</fullName>
    </alternativeName>
    <alternativeName>
        <fullName evidence="9">Glycogen branching enzyme</fullName>
        <shortName evidence="9">BE</shortName>
    </alternativeName>
</protein>
<keyword evidence="7 9" id="KW-0320">Glycogen biosynthesis</keyword>
<sequence>MSTPTVDPDLPELGPEIPDAELLALAEGRHSGPHGVLGQHPLDDGEVCVRARRPLAESVTVVLDDGERVDLTHVAHGIWAAVHEHGLQAYRIEATYAGGATDIADDPYRFLPTLGDLDLFLFGEGRHEELWNAFGAHVREIDGVRGTSFSVWAPHAQAIRLVGSFNDWDGARHAMRKLNDQGVWELFIPDVTAGHAYKFQILTEHGEWIDKADPLARHAEQPPHTASIITNAPQHEWGDDEWMRERAERDPHNSPMSVYELHAMSWREGLTYRTLADELIDYLDELGFTHVEFMPLAEHPFGGSWGYQVTGYYAPTSRLGTPDDLRYLIDRLHQAGYGVLMDWVPGHFPKDAFGLAKFDGQPVYEHPDPRLGDQQDWGTHVFDYGNSQVRNFLVANALFWLEEFHIDGLRVDAVASMIYRDYSRDEWLPNSDGGREYYEAIDFLKEVNATAYKRSPGIVMVAEESTSFPGVTKPTDQGGLGFGLKWNMGWMNDNLRYFEKDPVYRKWHHGDLTFSFVYAWSEQYVLPISHDEVVHGKGAMFSKMPGDDWQKAANLRAFYSYQWSHPGKPLLFMGQEFGQPSEWNESRGLDWWLLDNPTFSGIQRYISELNQLYRDVPALWELDNDPNGLQWINGGDAEHSLLAYLRRDRSGAVIACIHNFSNEPLEGYRVGLPEGTWREALNSDDVAFGGGGVTNAEVVLDREPANGFAQSASLRIPPLGAVFLLRD</sequence>
<reference evidence="12" key="1">
    <citation type="journal article" date="2019" name="Int. J. Syst. Evol. Microbiol.">
        <title>The Global Catalogue of Microorganisms (GCM) 10K type strain sequencing project: providing services to taxonomists for standard genome sequencing and annotation.</title>
        <authorList>
            <consortium name="The Broad Institute Genomics Platform"/>
            <consortium name="The Broad Institute Genome Sequencing Center for Infectious Disease"/>
            <person name="Wu L."/>
            <person name="Ma J."/>
        </authorList>
    </citation>
    <scope>NUCLEOTIDE SEQUENCE [LARGE SCALE GENOMIC DNA]</scope>
    <source>
        <strain evidence="12">TISTR 1514</strain>
    </source>
</reference>
<dbReference type="Gene3D" id="3.20.20.80">
    <property type="entry name" value="Glycosidases"/>
    <property type="match status" value="1"/>
</dbReference>
<comment type="similarity">
    <text evidence="3 9">Belongs to the glycosyl hydrolase 13 family. GlgB subfamily.</text>
</comment>
<dbReference type="SUPFAM" id="SSF51011">
    <property type="entry name" value="Glycosyl hydrolase domain"/>
    <property type="match status" value="1"/>
</dbReference>
<organism evidence="11 12">
    <name type="scientific">Gulosibacter faecalis</name>
    <dbReference type="NCBI Taxonomy" id="272240"/>
    <lineage>
        <taxon>Bacteria</taxon>
        <taxon>Bacillati</taxon>
        <taxon>Actinomycetota</taxon>
        <taxon>Actinomycetes</taxon>
        <taxon>Micrococcales</taxon>
        <taxon>Microbacteriaceae</taxon>
        <taxon>Gulosibacter</taxon>
    </lineage>
</organism>
<dbReference type="EMBL" id="JBHUNE010000002">
    <property type="protein sequence ID" value="MFD2757192.1"/>
    <property type="molecule type" value="Genomic_DNA"/>
</dbReference>
<dbReference type="InterPro" id="IPR037439">
    <property type="entry name" value="Branching_enzy"/>
</dbReference>
<dbReference type="CDD" id="cd11322">
    <property type="entry name" value="AmyAc_Glg_BE"/>
    <property type="match status" value="1"/>
</dbReference>
<dbReference type="SMART" id="SM00642">
    <property type="entry name" value="Aamy"/>
    <property type="match status" value="1"/>
</dbReference>
<comment type="pathway">
    <text evidence="2 9">Glycan biosynthesis; glycogen biosynthesis.</text>
</comment>
<dbReference type="HAMAP" id="MF_00685">
    <property type="entry name" value="GlgB"/>
    <property type="match status" value="1"/>
</dbReference>
<evidence type="ECO:0000256" key="8">
    <source>
        <dbReference type="ARBA" id="ARBA00023277"/>
    </source>
</evidence>
<evidence type="ECO:0000256" key="5">
    <source>
        <dbReference type="ARBA" id="ARBA00022676"/>
    </source>
</evidence>
<evidence type="ECO:0000256" key="6">
    <source>
        <dbReference type="ARBA" id="ARBA00022679"/>
    </source>
</evidence>
<evidence type="ECO:0000259" key="10">
    <source>
        <dbReference type="SMART" id="SM00642"/>
    </source>
</evidence>
<feature type="domain" description="Glycosyl hydrolase family 13 catalytic" evidence="10">
    <location>
        <begin position="260"/>
        <end position="613"/>
    </location>
</feature>
<dbReference type="CDD" id="cd02855">
    <property type="entry name" value="E_set_GBE_prok_N"/>
    <property type="match status" value="1"/>
</dbReference>
<accession>A0ABW5UXS6</accession>
<dbReference type="Pfam" id="PF02922">
    <property type="entry name" value="CBM_48"/>
    <property type="match status" value="1"/>
</dbReference>
<evidence type="ECO:0000256" key="1">
    <source>
        <dbReference type="ARBA" id="ARBA00000826"/>
    </source>
</evidence>
<feature type="active site" description="Nucleophile" evidence="9">
    <location>
        <position position="412"/>
    </location>
</feature>
<dbReference type="NCBIfam" id="TIGR01515">
    <property type="entry name" value="branching_enzym"/>
    <property type="match status" value="1"/>
</dbReference>
<dbReference type="PIRSF" id="PIRSF000463">
    <property type="entry name" value="GlgB"/>
    <property type="match status" value="1"/>
</dbReference>
<keyword evidence="5 9" id="KW-0328">Glycosyltransferase</keyword>
<dbReference type="GO" id="GO:0003844">
    <property type="term" value="F:1,4-alpha-glucan branching enzyme activity"/>
    <property type="evidence" value="ECO:0007669"/>
    <property type="project" value="UniProtKB-EC"/>
</dbReference>
<keyword evidence="12" id="KW-1185">Reference proteome</keyword>
<dbReference type="EC" id="2.4.1.18" evidence="9"/>
<proteinExistence type="inferred from homology"/>
<feature type="active site" description="Proton donor" evidence="9">
    <location>
        <position position="463"/>
    </location>
</feature>
<evidence type="ECO:0000256" key="3">
    <source>
        <dbReference type="ARBA" id="ARBA00009000"/>
    </source>
</evidence>
<evidence type="ECO:0000256" key="9">
    <source>
        <dbReference type="HAMAP-Rule" id="MF_00685"/>
    </source>
</evidence>
<dbReference type="Gene3D" id="2.60.40.10">
    <property type="entry name" value="Immunoglobulins"/>
    <property type="match status" value="2"/>
</dbReference>
<dbReference type="InterPro" id="IPR044143">
    <property type="entry name" value="GlgB_N_E_set_prok"/>
</dbReference>
<gene>
    <name evidence="9 11" type="primary">glgB</name>
    <name evidence="11" type="ORF">ACFSW7_02220</name>
</gene>
<evidence type="ECO:0000256" key="4">
    <source>
        <dbReference type="ARBA" id="ARBA00022600"/>
    </source>
</evidence>
<dbReference type="NCBIfam" id="NF003811">
    <property type="entry name" value="PRK05402.1"/>
    <property type="match status" value="1"/>
</dbReference>
<dbReference type="RefSeq" id="WP_019619247.1">
    <property type="nucleotide sequence ID" value="NZ_JBHUNE010000002.1"/>
</dbReference>
<dbReference type="InterPro" id="IPR004193">
    <property type="entry name" value="Glyco_hydro_13_N"/>
</dbReference>
<evidence type="ECO:0000313" key="12">
    <source>
        <dbReference type="Proteomes" id="UP001597492"/>
    </source>
</evidence>
<dbReference type="InterPro" id="IPR006407">
    <property type="entry name" value="GlgB"/>
</dbReference>
<comment type="caution">
    <text evidence="11">The sequence shown here is derived from an EMBL/GenBank/DDBJ whole genome shotgun (WGS) entry which is preliminary data.</text>
</comment>
<dbReference type="InterPro" id="IPR006048">
    <property type="entry name" value="A-amylase/branching_C"/>
</dbReference>
<dbReference type="Pfam" id="PF02806">
    <property type="entry name" value="Alpha-amylase_C"/>
    <property type="match status" value="1"/>
</dbReference>
<dbReference type="InterPro" id="IPR006047">
    <property type="entry name" value="GH13_cat_dom"/>
</dbReference>
<dbReference type="SUPFAM" id="SSF51445">
    <property type="entry name" value="(Trans)glycosidases"/>
    <property type="match status" value="1"/>
</dbReference>
<dbReference type="NCBIfam" id="NF008967">
    <property type="entry name" value="PRK12313.1"/>
    <property type="match status" value="1"/>
</dbReference>
<evidence type="ECO:0000256" key="7">
    <source>
        <dbReference type="ARBA" id="ARBA00023056"/>
    </source>
</evidence>
<keyword evidence="6 9" id="KW-0808">Transferase</keyword>
<dbReference type="SUPFAM" id="SSF81296">
    <property type="entry name" value="E set domains"/>
    <property type="match status" value="2"/>
</dbReference>
<name>A0ABW5UXS6_9MICO</name>
<comment type="subunit">
    <text evidence="9">Monomer.</text>
</comment>
<dbReference type="InterPro" id="IPR054169">
    <property type="entry name" value="GlgB_N"/>
</dbReference>
<dbReference type="Pfam" id="PF00128">
    <property type="entry name" value="Alpha-amylase"/>
    <property type="match status" value="2"/>
</dbReference>
<keyword evidence="4 9" id="KW-0321">Glycogen metabolism</keyword>
<dbReference type="InterPro" id="IPR013783">
    <property type="entry name" value="Ig-like_fold"/>
</dbReference>
<comment type="catalytic activity">
    <reaction evidence="1 9">
        <text>Transfers a segment of a (1-&gt;4)-alpha-D-glucan chain to a primary hydroxy group in a similar glucan chain.</text>
        <dbReference type="EC" id="2.4.1.18"/>
    </reaction>
</comment>
<evidence type="ECO:0000313" key="11">
    <source>
        <dbReference type="EMBL" id="MFD2757192.1"/>
    </source>
</evidence>